<dbReference type="AlphaFoldDB" id="A0A212I7L9"/>
<protein>
    <recommendedName>
        <fullName evidence="3">Cystathionine beta-lyase</fullName>
    </recommendedName>
</protein>
<evidence type="ECO:0000313" key="1">
    <source>
        <dbReference type="EMBL" id="SBV62548.1"/>
    </source>
</evidence>
<evidence type="ECO:0008006" key="3">
    <source>
        <dbReference type="Google" id="ProtNLM"/>
    </source>
</evidence>
<accession>A0A212I7L9</accession>
<reference evidence="1" key="1">
    <citation type="submission" date="2016-04" db="EMBL/GenBank/DDBJ databases">
        <authorList>
            <person name="Evans L.H."/>
            <person name="Alamgir A."/>
            <person name="Owens N."/>
            <person name="Weber N.D."/>
            <person name="Virtaneva K."/>
            <person name="Barbian K."/>
            <person name="Babar A."/>
            <person name="Rosenke K."/>
        </authorList>
    </citation>
    <scope>NUCLEOTIDE SEQUENCE</scope>
    <source>
        <strain evidence="1">86-2</strain>
        <strain evidence="2">92-3</strain>
    </source>
</reference>
<gene>
    <name evidence="1" type="ORF">KL86CIT2_240038</name>
    <name evidence="2" type="ORF">KM92CIT3_40062</name>
</gene>
<organism evidence="1">
    <name type="scientific">uncultured Citrobacter sp</name>
    <dbReference type="NCBI Taxonomy" id="200446"/>
    <lineage>
        <taxon>Bacteria</taxon>
        <taxon>Pseudomonadati</taxon>
        <taxon>Pseudomonadota</taxon>
        <taxon>Gammaproteobacteria</taxon>
        <taxon>Enterobacterales</taxon>
        <taxon>Enterobacteriaceae</taxon>
        <taxon>Citrobacter</taxon>
        <taxon>environmental samples</taxon>
    </lineage>
</organism>
<evidence type="ECO:0000313" key="2">
    <source>
        <dbReference type="EMBL" id="SBV63760.1"/>
    </source>
</evidence>
<name>A0A212I7L9_9ENTR</name>
<dbReference type="EMBL" id="FLUB01000016">
    <property type="protein sequence ID" value="SBV63760.1"/>
    <property type="molecule type" value="Genomic_DNA"/>
</dbReference>
<dbReference type="Gene3D" id="3.90.1150.10">
    <property type="entry name" value="Aspartate Aminotransferase, domain 1"/>
    <property type="match status" value="1"/>
</dbReference>
<sequence>MSWGSDFGDEGLGFFRVNIATPRTILKEAFERIYQSIPYTKGVSLHE</sequence>
<proteinExistence type="predicted"/>
<dbReference type="EMBL" id="FLUA01000021">
    <property type="protein sequence ID" value="SBV62548.1"/>
    <property type="molecule type" value="Genomic_DNA"/>
</dbReference>
<dbReference type="InterPro" id="IPR015422">
    <property type="entry name" value="PyrdxlP-dep_Trfase_small"/>
</dbReference>